<evidence type="ECO:0000256" key="5">
    <source>
        <dbReference type="SAM" id="Phobius"/>
    </source>
</evidence>
<protein>
    <submittedName>
        <fullName evidence="7">DUF202 domain-containing protein</fullName>
    </submittedName>
</protein>
<sequence>MSGSAAAVHDRDPGLQPERTALAWRRTALSASAVAILMVHELTDSGSPVGALAGAFGLVTMVVILGLAHRRGRRLRHGFTQLRPAGAAVLVVLSVVTIATAAASVVTS</sequence>
<keyword evidence="3 5" id="KW-1133">Transmembrane helix</keyword>
<evidence type="ECO:0000256" key="3">
    <source>
        <dbReference type="ARBA" id="ARBA00022989"/>
    </source>
</evidence>
<dbReference type="InterPro" id="IPR003807">
    <property type="entry name" value="DUF202"/>
</dbReference>
<evidence type="ECO:0000256" key="2">
    <source>
        <dbReference type="ARBA" id="ARBA00022692"/>
    </source>
</evidence>
<feature type="domain" description="DUF202" evidence="6">
    <location>
        <begin position="12"/>
        <end position="76"/>
    </location>
</feature>
<evidence type="ECO:0000256" key="4">
    <source>
        <dbReference type="ARBA" id="ARBA00023136"/>
    </source>
</evidence>
<organism evidence="7 8">
    <name type="scientific">Rhodococcus parequi</name>
    <dbReference type="NCBI Taxonomy" id="3137122"/>
    <lineage>
        <taxon>Bacteria</taxon>
        <taxon>Bacillati</taxon>
        <taxon>Actinomycetota</taxon>
        <taxon>Actinomycetes</taxon>
        <taxon>Mycobacteriales</taxon>
        <taxon>Nocardiaceae</taxon>
        <taxon>Rhodococcus</taxon>
    </lineage>
</organism>
<evidence type="ECO:0000259" key="6">
    <source>
        <dbReference type="Pfam" id="PF02656"/>
    </source>
</evidence>
<dbReference type="Pfam" id="PF02656">
    <property type="entry name" value="DUF202"/>
    <property type="match status" value="1"/>
</dbReference>
<dbReference type="EMBL" id="JBDLNV010000012">
    <property type="protein sequence ID" value="MFM1726540.1"/>
    <property type="molecule type" value="Genomic_DNA"/>
</dbReference>
<feature type="transmembrane region" description="Helical" evidence="5">
    <location>
        <begin position="87"/>
        <end position="106"/>
    </location>
</feature>
<proteinExistence type="predicted"/>
<reference evidence="7 8" key="1">
    <citation type="submission" date="2023-11" db="EMBL/GenBank/DDBJ databases">
        <authorList>
            <person name="Val-Calvo J."/>
            <person name="Scortti M."/>
            <person name="Vazquez-Boland J."/>
        </authorList>
    </citation>
    <scope>NUCLEOTIDE SEQUENCE [LARGE SCALE GENOMIC DNA]</scope>
    <source>
        <strain evidence="7 8">PAM 2766</strain>
    </source>
</reference>
<accession>A0ABW9FP51</accession>
<gene>
    <name evidence="7" type="ORF">ABEU20_000218</name>
</gene>
<dbReference type="RefSeq" id="WP_420166994.1">
    <property type="nucleotide sequence ID" value="NZ_JBDLNV010000012.1"/>
</dbReference>
<evidence type="ECO:0000313" key="8">
    <source>
        <dbReference type="Proteomes" id="UP001629745"/>
    </source>
</evidence>
<evidence type="ECO:0000313" key="7">
    <source>
        <dbReference type="EMBL" id="MFM1726540.1"/>
    </source>
</evidence>
<keyword evidence="8" id="KW-1185">Reference proteome</keyword>
<keyword evidence="2 5" id="KW-0812">Transmembrane</keyword>
<keyword evidence="4 5" id="KW-0472">Membrane</keyword>
<evidence type="ECO:0000256" key="1">
    <source>
        <dbReference type="ARBA" id="ARBA00004127"/>
    </source>
</evidence>
<dbReference type="Proteomes" id="UP001629745">
    <property type="component" value="Unassembled WGS sequence"/>
</dbReference>
<name>A0ABW9FP51_9NOCA</name>
<comment type="caution">
    <text evidence="7">The sequence shown here is derived from an EMBL/GenBank/DDBJ whole genome shotgun (WGS) entry which is preliminary data.</text>
</comment>
<comment type="subcellular location">
    <subcellularLocation>
        <location evidence="1">Endomembrane system</location>
        <topology evidence="1">Multi-pass membrane protein</topology>
    </subcellularLocation>
</comment>
<feature type="transmembrane region" description="Helical" evidence="5">
    <location>
        <begin position="49"/>
        <end position="67"/>
    </location>
</feature>